<dbReference type="EMBL" id="AABAGT010000005">
    <property type="protein sequence ID" value="EAG0866513.1"/>
    <property type="molecule type" value="Genomic_DNA"/>
</dbReference>
<evidence type="ECO:0000313" key="23">
    <source>
        <dbReference type="EMBL" id="EAG2514489.1"/>
    </source>
</evidence>
<dbReference type="EMBL" id="QDAY01000004">
    <property type="protein sequence ID" value="KAA9448254.1"/>
    <property type="molecule type" value="Genomic_DNA"/>
</dbReference>
<evidence type="ECO:0000313" key="62">
    <source>
        <dbReference type="Proteomes" id="UP000344343"/>
    </source>
</evidence>
<evidence type="ECO:0000313" key="37">
    <source>
        <dbReference type="EMBL" id="ECB9513558.1"/>
    </source>
</evidence>
<dbReference type="EMBL" id="AABCVX010000002">
    <property type="protein sequence ID" value="EAG6168635.1"/>
    <property type="molecule type" value="Genomic_DNA"/>
</dbReference>
<reference evidence="55 102" key="1">
    <citation type="submission" date="2016-09" db="EMBL/GenBank/DDBJ databases">
        <title>100K Listeria isolates.</title>
        <authorList>
            <person name="Chen P."/>
            <person name="Weimer B.C."/>
            <person name="Kong N."/>
            <person name="Huang B."/>
        </authorList>
    </citation>
    <scope>NUCLEOTIDE SEQUENCE [LARGE SCALE GENOMIC DNA]</scope>
    <source>
        <strain evidence="55 102">BCW_2383</strain>
    </source>
</reference>
<evidence type="ECO:0000313" key="65">
    <source>
        <dbReference type="Proteomes" id="UP000354255"/>
    </source>
</evidence>
<evidence type="ECO:0000313" key="94">
    <source>
        <dbReference type="Proteomes" id="UP000546397"/>
    </source>
</evidence>
<dbReference type="OMA" id="IQMDEKP"/>
<dbReference type="EMBL" id="AAANYN010000008">
    <property type="protein sequence ID" value="EAD5774017.1"/>
    <property type="molecule type" value="Genomic_DNA"/>
</dbReference>
<dbReference type="Proteomes" id="UP000478682">
    <property type="component" value="Unassembled WGS sequence"/>
</dbReference>
<dbReference type="GO" id="GO:0009401">
    <property type="term" value="P:phosphoenolpyruvate-dependent sugar phosphotransferase system"/>
    <property type="evidence" value="ECO:0007669"/>
    <property type="project" value="InterPro"/>
</dbReference>
<reference evidence="90 91" key="6">
    <citation type="submission" date="2019-04" db="EMBL/GenBank/DDBJ databases">
        <authorList>
            <person name="Ashton P.M."/>
            <person name="Dallman T."/>
            <person name="Nair S."/>
            <person name="De Pinna E."/>
            <person name="Peters T."/>
            <person name="Grant K."/>
        </authorList>
    </citation>
    <scope>NUCLEOTIDE SEQUENCE [LARGE SCALE GENOMIC DNA]</scope>
    <source>
        <strain evidence="31 91">282333</strain>
        <strain evidence="32 90">282352</strain>
        <strain evidence="30 94">289003</strain>
        <strain evidence="44 81">788324</strain>
        <strain evidence="18">RL15000286</strain>
    </source>
</reference>
<evidence type="ECO:0000313" key="67">
    <source>
        <dbReference type="Proteomes" id="UP000364988"/>
    </source>
</evidence>
<evidence type="ECO:0000313" key="84">
    <source>
        <dbReference type="Proteomes" id="UP000481141"/>
    </source>
</evidence>
<dbReference type="Proteomes" id="UP000544530">
    <property type="component" value="Unassembled WGS sequence"/>
</dbReference>
<evidence type="ECO:0000313" key="97">
    <source>
        <dbReference type="Proteomes" id="UP000566721"/>
    </source>
</evidence>
<dbReference type="Proteomes" id="UP000364988">
    <property type="component" value="Unassembled WGS sequence"/>
</dbReference>
<dbReference type="EMBL" id="AABBAW010000002">
    <property type="protein sequence ID" value="EAG2514489.1"/>
    <property type="molecule type" value="Genomic_DNA"/>
</dbReference>
<dbReference type="EMBL" id="AABDGJ010000001">
    <property type="protein sequence ID" value="EAG6989095.1"/>
    <property type="molecule type" value="Genomic_DNA"/>
</dbReference>
<evidence type="ECO:0000313" key="100">
    <source>
        <dbReference type="Proteomes" id="UP000843775"/>
    </source>
</evidence>
<dbReference type="Proteomes" id="UP000525850">
    <property type="component" value="Unassembled WGS sequence"/>
</dbReference>
<dbReference type="Proteomes" id="UP000842809">
    <property type="component" value="Unassembled WGS sequence"/>
</dbReference>
<evidence type="ECO:0000313" key="57">
    <source>
        <dbReference type="Proteomes" id="UP000272537"/>
    </source>
</evidence>
<evidence type="ECO:0000313" key="11">
    <source>
        <dbReference type="EMBL" id="EAC9038702.1"/>
    </source>
</evidence>
<evidence type="ECO:0000313" key="88">
    <source>
        <dbReference type="Proteomes" id="UP000527632"/>
    </source>
</evidence>
<evidence type="ECO:0000313" key="63">
    <source>
        <dbReference type="Proteomes" id="UP000345329"/>
    </source>
</evidence>
<evidence type="ECO:0000313" key="81">
    <source>
        <dbReference type="Proteomes" id="UP000467536"/>
    </source>
</evidence>
<dbReference type="Gene3D" id="3.40.50.510">
    <property type="entry name" value="Phosphotransferase system, mannose-type IIA component"/>
    <property type="match status" value="1"/>
</dbReference>
<reference evidence="47" key="9">
    <citation type="submission" date="2020-01" db="EMBL/GenBank/DDBJ databases">
        <authorList>
            <consortium name="NCBI Pathogen Detection Project"/>
        </authorList>
    </citation>
    <scope>NUCLEOTIDE SEQUENCE</scope>
    <source>
        <strain evidence="46">09CEB371LM</strain>
        <strain evidence="52">2017-325981-023-01</strain>
        <strain evidence="48">CFIAFB20100120</strain>
        <strain evidence="47">CFIAFB20130012</strain>
        <strain evidence="50">CFIAFB20170037</strain>
        <strain evidence="49">CFIAFB20170045</strain>
        <strain evidence="51">DMG1500109</strain>
    </source>
</reference>
<evidence type="ECO:0000313" key="72">
    <source>
        <dbReference type="Proteomes" id="UP000389283"/>
    </source>
</evidence>
<evidence type="ECO:0000313" key="79">
    <source>
        <dbReference type="Proteomes" id="UP000460224"/>
    </source>
</evidence>
<dbReference type="EMBL" id="DAAEEB010000003">
    <property type="protein sequence ID" value="HAA8052592.1"/>
    <property type="molecule type" value="Genomic_DNA"/>
</dbReference>
<dbReference type="InterPro" id="IPR036662">
    <property type="entry name" value="PTS_EIIA_man-typ_sf"/>
</dbReference>
<evidence type="ECO:0000313" key="24">
    <source>
        <dbReference type="EMBL" id="EAG2996005.1"/>
    </source>
</evidence>
<dbReference type="EMBL" id="AAHZFN010000007">
    <property type="protein sequence ID" value="ECB9473322.1"/>
    <property type="molecule type" value="Genomic_DNA"/>
</dbReference>
<evidence type="ECO:0000313" key="58">
    <source>
        <dbReference type="Proteomes" id="UP000331186"/>
    </source>
</evidence>
<comment type="function">
    <text evidence="2">Component of the dihydroxyacetone kinase complex, which is responsible for the phosphoenolpyruvate (PEP)-dependent phosphorylation of dihydroxyacetone. DhaM serves as the phosphoryl donor. Is phosphorylated by phosphoenolpyruvate in an EI- and HPr-dependent reaction, and a phosphorelay system on histidine residues finally leads to phosphoryl transfer to DhaL and dihydroxyacetone.</text>
</comment>
<evidence type="ECO:0000313" key="86">
    <source>
        <dbReference type="Proteomes" id="UP000522199"/>
    </source>
</evidence>
<dbReference type="EMBL" id="AAANYR010000007">
    <property type="protein sequence ID" value="EAD5787365.1"/>
    <property type="molecule type" value="Genomic_DNA"/>
</dbReference>
<reference evidence="41 85" key="8">
    <citation type="submission" date="2019-09" db="EMBL/GenBank/DDBJ databases">
        <authorList>
            <consortium name="PulseNet: The National Subtyping Network for Foodborne Disease Surveillance"/>
            <person name="Tarr C.L."/>
            <person name="Trees E."/>
            <person name="Katz L.S."/>
            <person name="Carleton-Romer H.A."/>
            <person name="Stroika S."/>
            <person name="Kucerova Z."/>
            <person name="Roache K.F."/>
            <person name="Sabol A.L."/>
            <person name="Besser J."/>
            <person name="Gerner-Smidt P."/>
        </authorList>
    </citation>
    <scope>NUCLEOTIDE SEQUENCE [LARGE SCALE GENOMIC DNA]</scope>
    <source>
        <strain evidence="7 61">2015L-6227</strain>
        <strain evidence="17 59">PNUSAL000134</strain>
        <strain evidence="11 65">PNUSAL000910</strain>
        <strain evidence="19 66">PNUSAL002180</strain>
        <strain evidence="20 82">PNUSAL002298</strain>
        <strain evidence="34 64">PNUSAL004402</strain>
        <strain evidence="41 85">PNUSAL005692</strain>
    </source>
</reference>
<evidence type="ECO:0000313" key="50">
    <source>
        <dbReference type="EMBL" id="HAC0274421.1"/>
    </source>
</evidence>
<dbReference type="Proteomes" id="UP000423131">
    <property type="component" value="Unassembled WGS sequence"/>
</dbReference>
<dbReference type="Proteomes" id="UP000841146">
    <property type="component" value="Unassembled WGS sequence"/>
</dbReference>
<dbReference type="EMBL" id="AABBZO010000001">
    <property type="protein sequence ID" value="EAG4460773.1"/>
    <property type="molecule type" value="Genomic_DNA"/>
</dbReference>
<evidence type="ECO:0000313" key="89">
    <source>
        <dbReference type="Proteomes" id="UP000528151"/>
    </source>
</evidence>
<evidence type="ECO:0000313" key="46">
    <source>
        <dbReference type="EMBL" id="HAA8052592.1"/>
    </source>
</evidence>
<evidence type="ECO:0000313" key="45">
    <source>
        <dbReference type="EMBL" id="EDP8512724.1"/>
    </source>
</evidence>
<evidence type="ECO:0000313" key="18">
    <source>
        <dbReference type="EMBL" id="EAE4941693.1"/>
    </source>
</evidence>
<evidence type="ECO:0000313" key="93">
    <source>
        <dbReference type="Proteomes" id="UP000544530"/>
    </source>
</evidence>
<dbReference type="EMBL" id="AALAQH010000003">
    <property type="protein sequence ID" value="ECX6924414.1"/>
    <property type="molecule type" value="Genomic_DNA"/>
</dbReference>
<evidence type="ECO:0000313" key="70">
    <source>
        <dbReference type="Proteomes" id="UP000376505"/>
    </source>
</evidence>
<dbReference type="Proteomes" id="UP000467536">
    <property type="component" value="Unassembled WGS sequence"/>
</dbReference>
<evidence type="ECO:0000313" key="40">
    <source>
        <dbReference type="EMBL" id="ECY6542813.1"/>
    </source>
</evidence>
<evidence type="ECO:0000313" key="52">
    <source>
        <dbReference type="EMBL" id="HAJ9593366.1"/>
    </source>
</evidence>
<dbReference type="Proteomes" id="UP000478704">
    <property type="component" value="Unassembled WGS sequence"/>
</dbReference>
<evidence type="ECO:0000313" key="99">
    <source>
        <dbReference type="Proteomes" id="UP000841146"/>
    </source>
</evidence>
<evidence type="ECO:0000313" key="92">
    <source>
        <dbReference type="Proteomes" id="UP000540117"/>
    </source>
</evidence>
<evidence type="ECO:0000313" key="82">
    <source>
        <dbReference type="Proteomes" id="UP000478682"/>
    </source>
</evidence>
<dbReference type="EMBL" id="DAAJFY010000002">
    <property type="protein sequence ID" value="HAC0274421.1"/>
    <property type="molecule type" value="Genomic_DNA"/>
</dbReference>
<reference evidence="40 67" key="7">
    <citation type="submission" date="2019-09" db="EMBL/GenBank/DDBJ databases">
        <authorList>
            <consortium name="GenomeTrakr network: Whole genome sequencing for foodborne pathogen traceback"/>
        </authorList>
    </citation>
    <scope>NUCLEOTIDE SEQUENCE [LARGE SCALE GENOMIC DNA]</scope>
    <source>
        <strain evidence="28 95">CFSAN004300</strain>
        <strain evidence="29 86">CFSAN072474</strain>
        <strain evidence="40 67">FLAG-55987</strain>
        <strain evidence="35 75">PHLUSALM00088</strain>
    </source>
</reference>
<dbReference type="EMBL" id="AAAKQF010000001">
    <property type="protein sequence ID" value="EAC9038702.1"/>
    <property type="molecule type" value="Genomic_DNA"/>
</dbReference>
<dbReference type="EMBL" id="QXLS01000002">
    <property type="protein sequence ID" value="RKA09577.1"/>
    <property type="molecule type" value="Genomic_DNA"/>
</dbReference>
<dbReference type="EMBL" id="AALGDA010000002">
    <property type="protein sequence ID" value="ECY9781621.1"/>
    <property type="molecule type" value="Genomic_DNA"/>
</dbReference>
<evidence type="ECO:0000313" key="14">
    <source>
        <dbReference type="EMBL" id="EAD5774017.1"/>
    </source>
</evidence>
<dbReference type="FunFam" id="3.40.50.510:FF:000005">
    <property type="entry name" value="PTS-dependent dihydroxyacetone kinase phosphotransferase subunit DhaM"/>
    <property type="match status" value="1"/>
</dbReference>
<proteinExistence type="predicted"/>
<dbReference type="EMBL" id="AABATR010000002">
    <property type="protein sequence ID" value="EAG1892850.1"/>
    <property type="molecule type" value="Genomic_DNA"/>
</dbReference>
<evidence type="ECO:0000256" key="1">
    <source>
        <dbReference type="ARBA" id="ARBA00001113"/>
    </source>
</evidence>
<evidence type="ECO:0000256" key="4">
    <source>
        <dbReference type="ARBA" id="ARBA00022679"/>
    </source>
</evidence>
<dbReference type="Proteomes" id="UP000852906">
    <property type="component" value="Unassembled WGS sequence"/>
</dbReference>
<dbReference type="NCBIfam" id="TIGR02364">
    <property type="entry name" value="dha_pts"/>
    <property type="match status" value="1"/>
</dbReference>
<dbReference type="EMBL" id="AANCRK010000002">
    <property type="protein sequence ID" value="EDN7714457.1"/>
    <property type="molecule type" value="Genomic_DNA"/>
</dbReference>
<dbReference type="EMBL" id="MJTJ01000013">
    <property type="protein sequence ID" value="OET50857.1"/>
    <property type="molecule type" value="Genomic_DNA"/>
</dbReference>
<evidence type="ECO:0000313" key="20">
    <source>
        <dbReference type="EMBL" id="EAG1892850.1"/>
    </source>
</evidence>
<evidence type="ECO:0000313" key="33">
    <source>
        <dbReference type="EMBL" id="EAH4242536.1"/>
    </source>
</evidence>
<evidence type="ECO:0000313" key="10">
    <source>
        <dbReference type="EMBL" id="EAC7480184.1"/>
    </source>
</evidence>
<dbReference type="Proteomes" id="UP000410967">
    <property type="component" value="Unassembled WGS sequence"/>
</dbReference>
<evidence type="ECO:0000313" key="13">
    <source>
        <dbReference type="EMBL" id="EAD3792076.1"/>
    </source>
</evidence>
<evidence type="ECO:0000256" key="3">
    <source>
        <dbReference type="ARBA" id="ARBA00012095"/>
    </source>
</evidence>
<evidence type="ECO:0000313" key="66">
    <source>
        <dbReference type="Proteomes" id="UP000358545"/>
    </source>
</evidence>
<evidence type="ECO:0000313" key="39">
    <source>
        <dbReference type="EMBL" id="ECX6924414.1"/>
    </source>
</evidence>
<reference evidence="58 62" key="5">
    <citation type="submission" date="2019-02" db="EMBL/GenBank/DDBJ databases">
        <authorList>
            <consortium name="GenomeTrakr: Next Generation Sequencing Network for Food Pathogen Tracability"/>
        </authorList>
    </citation>
    <scope>NUCLEOTIDE SEQUENCE [LARGE SCALE GENOMIC DNA]</scope>
    <source>
        <strain evidence="24 96">10B02965A-1</strain>
        <strain evidence="10 69">CFSAN008042</strain>
        <strain evidence="26 89">CFSAN063727</strain>
        <strain evidence="42 78">CFSAN102901</strain>
        <strain evidence="16 71">FDA00006494</strain>
        <strain evidence="8 68">FDA00007096</strain>
        <strain evidence="12 74">FDA00008584</strain>
        <strain evidence="22">FDA00011243</strain>
        <strain evidence="9 58">FDA00013332</strain>
        <strain evidence="15 62">FDA00013853</strain>
        <strain evidence="36 76">FDA00014336</strain>
        <strain evidence="38 72">FDA00014370</strain>
        <strain evidence="37 73">FDA00014392</strain>
        <strain evidence="45">FDA00015054</strain>
        <strain evidence="25 92">FDA1005580-S054-001</strain>
        <strain evidence="83">FDA1090798-S029-001</strain>
        <strain evidence="84">FDA956581-098-004</strain>
        <strain evidence="23 87">FDA960927-006-004</strain>
        <strain evidence="27 97">FLAG-38921</strain>
        <strain evidence="39 77">FLAG-51482A</strain>
        <strain evidence="21 60">FLAG-54356</strain>
        <strain evidence="14 70">FSIS31901579</strain>
        <strain evidence="33 88">LS1344</strain>
        <strain evidence="43 80">OSF101448</strain>
        <strain evidence="13 63">VA-WGS-00405</strain>
    </source>
</reference>
<evidence type="ECO:0000313" key="59">
    <source>
        <dbReference type="Proteomes" id="UP000336166"/>
    </source>
</evidence>
<dbReference type="Proteomes" id="UP000455569">
    <property type="component" value="Unassembled WGS sequence"/>
</dbReference>
<evidence type="ECO:0000313" key="64">
    <source>
        <dbReference type="Proteomes" id="UP000350032"/>
    </source>
</evidence>
<dbReference type="Proteomes" id="UP000337746">
    <property type="component" value="Unassembled WGS sequence"/>
</dbReference>
<gene>
    <name evidence="14" type="primary">dhaM</name>
    <name evidence="56" type="synonym">dham_1</name>
    <name evidence="19" type="ORF">A8L61_04365</name>
    <name evidence="28" type="ORF">AB917_00610</name>
    <name evidence="7" type="ORF">ABZ57_05970</name>
    <name evidence="55" type="ORF">AJL21_06585</name>
    <name evidence="16" type="ORF">ART25_08675</name>
    <name evidence="8" type="ORF">ARY78_08300</name>
    <name evidence="23" type="ORF">B1N52_04900</name>
    <name evidence="22" type="ORF">B1S26_06475</name>
    <name evidence="24" type="ORF">B5K54_01705</name>
    <name evidence="20" type="ORF">BB997_04420</name>
    <name evidence="39" type="ORF">BCZ19_07015</name>
    <name evidence="21" type="ORF">BCZ21_03705</name>
    <name evidence="26" type="ORF">CA369_00585</name>
    <name evidence="25" type="ORF">CAV64_05885</name>
    <name evidence="29" type="ORF">CW845_03390</name>
    <name evidence="31" type="ORF">D4920_05930</name>
    <name evidence="30" type="ORF">D4B11_03790</name>
    <name evidence="32" type="ORF">D5N24_05275</name>
    <name evidence="34" type="ORF">D7104_11765</name>
    <name evidence="53" type="ORF">DCK61_11360</name>
    <name evidence="27" type="ORF">DCT16_04435</name>
    <name evidence="10" type="ORF">DQ70_05770</name>
    <name evidence="9" type="ORF">DU018_06275</name>
    <name evidence="56" type="ORF">DYZ80_01221</name>
    <name evidence="18" type="ORF">E1W56_06505</name>
    <name evidence="33" type="ORF">E5F58_11120</name>
    <name evidence="15" type="ORF">EX365_12425</name>
    <name evidence="14" type="ORF">EXZ73_06870</name>
    <name evidence="40" type="ORF">F6436_00585</name>
    <name evidence="41" type="ORF">F6515_01300</name>
    <name evidence="35" type="ORF">FA835_08830</name>
    <name evidence="37" type="ORF">FLQ97_07405</name>
    <name evidence="36" type="ORF">FLR03_06455</name>
    <name evidence="38" type="ORF">FNX40_00580</name>
    <name evidence="44" type="ORF">FV747_00560</name>
    <name evidence="45" type="ORF">G3O21_000115</name>
    <name evidence="46" type="ORF">GHH22_05405</name>
    <name evidence="51" type="ORF">GI949_00595</name>
    <name evidence="43" type="ORF">GJW51_03395</name>
    <name evidence="42" type="ORF">GQG13_04870</name>
    <name evidence="47" type="ORF">GYR60_02585</name>
    <name evidence="48" type="ORF">GYS09_08960</name>
    <name evidence="49" type="ORF">GYX23_00565</name>
    <name evidence="50" type="ORF">GYY14_03440</name>
    <name evidence="52" type="ORF">HQN34_001567</name>
    <name evidence="54" type="ORF">HZJ64_03580</name>
    <name evidence="11" type="ORF">KV70_00580</name>
    <name evidence="12" type="ORF">QD52_04715</name>
    <name evidence="13" type="ORF">UI29_04710</name>
    <name evidence="17" type="ORF">Y261_02960</name>
</gene>
<dbReference type="SUPFAM" id="SSF53062">
    <property type="entry name" value="PTS system fructose IIA component-like"/>
    <property type="match status" value="1"/>
</dbReference>
<evidence type="ECO:0000313" key="41">
    <source>
        <dbReference type="EMBL" id="ECY9781621.1"/>
    </source>
</evidence>
<name>A0A0B8REU8_LISMN</name>
<dbReference type="PANTHER" id="PTHR38594">
    <property type="entry name" value="PEP-DEPENDENT DIHYDROXYACETONE KINASE, PHOSPHORYL DONOR SUBUNIT DHAM"/>
    <property type="match status" value="1"/>
</dbReference>
<dbReference type="Proteomes" id="UP000540117">
    <property type="component" value="Unassembled WGS sequence"/>
</dbReference>
<dbReference type="GO" id="GO:0019563">
    <property type="term" value="P:glycerol catabolic process"/>
    <property type="evidence" value="ECO:0007669"/>
    <property type="project" value="InterPro"/>
</dbReference>
<evidence type="ECO:0000313" key="56">
    <source>
        <dbReference type="EMBL" id="RKA09577.1"/>
    </source>
</evidence>
<dbReference type="PANTHER" id="PTHR38594:SF1">
    <property type="entry name" value="PEP-DEPENDENT DIHYDROXYACETONE KINASE, PHOSPHORYL DONOR SUBUNIT DHAM"/>
    <property type="match status" value="1"/>
</dbReference>
<comment type="subunit">
    <text evidence="5">Homodimer. The dihydroxyacetone kinase complex is composed of a homodimer of DhaM, a homodimer of DhaK and the subunit DhaL.</text>
</comment>
<dbReference type="Proteomes" id="UP000336166">
    <property type="component" value="Unassembled WGS sequence"/>
</dbReference>
<dbReference type="Proteomes" id="UP000549379">
    <property type="component" value="Unassembled WGS sequence"/>
</dbReference>
<evidence type="ECO:0000313" key="69">
    <source>
        <dbReference type="Proteomes" id="UP000368512"/>
    </source>
</evidence>
<dbReference type="Proteomes" id="UP000527632">
    <property type="component" value="Unassembled WGS sequence"/>
</dbReference>
<evidence type="ECO:0000313" key="15">
    <source>
        <dbReference type="EMBL" id="EAD5787365.1"/>
    </source>
</evidence>
<dbReference type="Proteomes" id="UP000844415">
    <property type="component" value="Unassembled WGS sequence"/>
</dbReference>
<evidence type="ECO:0000313" key="21">
    <source>
        <dbReference type="EMBL" id="EAG2086351.1"/>
    </source>
</evidence>
<dbReference type="Proteomes" id="UP000522199">
    <property type="component" value="Unassembled WGS sequence"/>
</dbReference>
<evidence type="ECO:0000313" key="36">
    <source>
        <dbReference type="EMBL" id="ECB9473322.1"/>
    </source>
</evidence>
<evidence type="ECO:0000313" key="96">
    <source>
        <dbReference type="Proteomes" id="UP000549379"/>
    </source>
</evidence>
<reference evidence="54 93" key="10">
    <citation type="submission" date="2020-06" db="EMBL/GenBank/DDBJ databases">
        <title>Two Listeria outbreaks in Switzerland in 2018 and 2020.</title>
        <authorList>
            <person name="Stevens M.J.A."/>
            <person name="Bloemberg G."/>
            <person name="Nusch-Inderbinnen M."/>
            <person name="Stephan R."/>
        </authorList>
    </citation>
    <scope>NUCLEOTIDE SEQUENCE [LARGE SCALE GENOMIC DNA]</scope>
    <source>
        <strain evidence="54 93">N18-0707</strain>
    </source>
</reference>
<dbReference type="Proteomes" id="UP000427828">
    <property type="component" value="Unassembled WGS sequence"/>
</dbReference>
<comment type="catalytic activity">
    <reaction evidence="1">
        <text>dihydroxyacetone + phosphoenolpyruvate = dihydroxyacetone phosphate + pyruvate</text>
        <dbReference type="Rhea" id="RHEA:18381"/>
        <dbReference type="ChEBI" id="CHEBI:15361"/>
        <dbReference type="ChEBI" id="CHEBI:16016"/>
        <dbReference type="ChEBI" id="CHEBI:57642"/>
        <dbReference type="ChEBI" id="CHEBI:58702"/>
        <dbReference type="EC" id="2.7.1.121"/>
    </reaction>
</comment>
<dbReference type="Proteomes" id="UP000398321">
    <property type="component" value="Unassembled WGS sequence"/>
</dbReference>
<evidence type="ECO:0000313" key="102">
    <source>
        <dbReference type="Proteomes" id="UP000852906"/>
    </source>
</evidence>
<dbReference type="EMBL" id="AAAQQZ010000004">
    <property type="protein sequence ID" value="EAE1338976.1"/>
    <property type="molecule type" value="Genomic_DNA"/>
</dbReference>
<evidence type="ECO:0000313" key="74">
    <source>
        <dbReference type="Proteomes" id="UP000403352"/>
    </source>
</evidence>
<evidence type="ECO:0000313" key="90">
    <source>
        <dbReference type="Proteomes" id="UP000530452"/>
    </source>
</evidence>
<evidence type="ECO:0000256" key="2">
    <source>
        <dbReference type="ARBA" id="ARBA00002788"/>
    </source>
</evidence>
<dbReference type="EMBL" id="AANPAU010000001">
    <property type="protein sequence ID" value="EDP8512724.1"/>
    <property type="molecule type" value="Genomic_DNA"/>
</dbReference>
<evidence type="ECO:0000313" key="43">
    <source>
        <dbReference type="EMBL" id="EDN9835709.1"/>
    </source>
</evidence>
<dbReference type="InterPro" id="IPR004701">
    <property type="entry name" value="PTS_EIIA_man-typ"/>
</dbReference>
<dbReference type="EMBL" id="AACJYH010000009">
    <property type="protein sequence ID" value="EAK8898372.1"/>
    <property type="molecule type" value="Genomic_DNA"/>
</dbReference>
<dbReference type="KEGG" id="lmv:Y193_02105"/>
<dbReference type="Proteomes" id="UP000403352">
    <property type="component" value="Unassembled WGS sequence"/>
</dbReference>
<dbReference type="Proteomes" id="UP000331186">
    <property type="component" value="Unassembled WGS sequence"/>
</dbReference>
<dbReference type="EMBL" id="AAAIKW010000003">
    <property type="protein sequence ID" value="EAC4552025.1"/>
    <property type="molecule type" value="Genomic_DNA"/>
</dbReference>
<evidence type="ECO:0000313" key="98">
    <source>
        <dbReference type="Proteomes" id="UP000840197"/>
    </source>
</evidence>
<evidence type="ECO:0000313" key="61">
    <source>
        <dbReference type="Proteomes" id="UP000339309"/>
    </source>
</evidence>
<evidence type="ECO:0000313" key="75">
    <source>
        <dbReference type="Proteomes" id="UP000410967"/>
    </source>
</evidence>
<dbReference type="Proteomes" id="UP000379076">
    <property type="component" value="Unassembled WGS sequence"/>
</dbReference>
<dbReference type="EC" id="2.7.1.121" evidence="3"/>
<evidence type="ECO:0000313" key="26">
    <source>
        <dbReference type="EMBL" id="EAG4460773.1"/>
    </source>
</evidence>
<evidence type="ECO:0000313" key="29">
    <source>
        <dbReference type="EMBL" id="EAG9386526.1"/>
    </source>
</evidence>
<dbReference type="Proteomes" id="UP000843775">
    <property type="component" value="Unassembled WGS sequence"/>
</dbReference>
<dbReference type="Proteomes" id="UP000350032">
    <property type="component" value="Unassembled WGS sequence"/>
</dbReference>
<comment type="caution">
    <text evidence="14">The sequence shown here is derived from an EMBL/GenBank/DDBJ whole genome shotgun (WGS) entry which is preliminary data.</text>
</comment>
<dbReference type="EMBL" id="AABAWE010000002">
    <property type="protein sequence ID" value="EAG2086351.1"/>
    <property type="molecule type" value="Genomic_DNA"/>
</dbReference>
<evidence type="ECO:0000313" key="48">
    <source>
        <dbReference type="EMBL" id="HAB8557420.1"/>
    </source>
</evidence>
<dbReference type="Proteomes" id="UP000368512">
    <property type="component" value="Unassembled WGS sequence"/>
</dbReference>
<dbReference type="EMBL" id="DAAJZA010000001">
    <property type="protein sequence ID" value="HAC1753469.1"/>
    <property type="molecule type" value="Genomic_DNA"/>
</dbReference>
<dbReference type="EMBL" id="AANEHK010000001">
    <property type="protein sequence ID" value="EDO0984488.1"/>
    <property type="molecule type" value="Genomic_DNA"/>
</dbReference>
<dbReference type="EMBL" id="DAAJCS010000001">
    <property type="protein sequence ID" value="HAC0011479.1"/>
    <property type="molecule type" value="Genomic_DNA"/>
</dbReference>
<evidence type="ECO:0000313" key="80">
    <source>
        <dbReference type="Proteomes" id="UP000467347"/>
    </source>
</evidence>
<evidence type="ECO:0000313" key="51">
    <source>
        <dbReference type="EMBL" id="HAC1753469.1"/>
    </source>
</evidence>
<evidence type="ECO:0000313" key="28">
    <source>
        <dbReference type="EMBL" id="EAG6989095.1"/>
    </source>
</evidence>
<dbReference type="EMBL" id="AABGUK010000004">
    <property type="protein sequence ID" value="EAH4242536.1"/>
    <property type="molecule type" value="Genomic_DNA"/>
</dbReference>
<evidence type="ECO:0000313" key="83">
    <source>
        <dbReference type="Proteomes" id="UP000478704"/>
    </source>
</evidence>
<evidence type="ECO:0000313" key="27">
    <source>
        <dbReference type="EMBL" id="EAG6168635.1"/>
    </source>
</evidence>
<dbReference type="GO" id="GO:0047324">
    <property type="term" value="F:phosphoenolpyruvate-glycerone phosphotransferase activity"/>
    <property type="evidence" value="ECO:0007669"/>
    <property type="project" value="UniProtKB-EC"/>
</dbReference>
<dbReference type="EMBL" id="AABBYJ010000003">
    <property type="protein sequence ID" value="EAG4330775.1"/>
    <property type="molecule type" value="Genomic_DNA"/>
</dbReference>
<evidence type="ECO:0000313" key="77">
    <source>
        <dbReference type="Proteomes" id="UP000427828"/>
    </source>
</evidence>
<dbReference type="Proteomes" id="UP000566721">
    <property type="component" value="Unassembled WGS sequence"/>
</dbReference>
<evidence type="ECO:0000313" key="17">
    <source>
        <dbReference type="EMBL" id="EAE2353307.1"/>
    </source>
</evidence>
<dbReference type="EMBL" id="AALEDS010000001">
    <property type="protein sequence ID" value="ECY6542813.1"/>
    <property type="molecule type" value="Genomic_DNA"/>
</dbReference>
<dbReference type="KEGG" id="lmok:CQ02_13765"/>
<dbReference type="Proteomes" id="UP000481141">
    <property type="component" value="Unassembled WGS sequence"/>
</dbReference>
<organism evidence="14 70">
    <name type="scientific">Listeria monocytogenes</name>
    <dbReference type="NCBI Taxonomy" id="1639"/>
    <lineage>
        <taxon>Bacteria</taxon>
        <taxon>Bacillati</taxon>
        <taxon>Bacillota</taxon>
        <taxon>Bacilli</taxon>
        <taxon>Bacillales</taxon>
        <taxon>Listeriaceae</taxon>
        <taxon>Listeria</taxon>
    </lineage>
</organism>
<evidence type="ECO:0000313" key="8">
    <source>
        <dbReference type="EMBL" id="EAC5550427.1"/>
    </source>
</evidence>
<dbReference type="EMBL" id="AABEMN010000004">
    <property type="protein sequence ID" value="EAG9518880.1"/>
    <property type="molecule type" value="Genomic_DNA"/>
</dbReference>
<dbReference type="Proteomes" id="UP000546397">
    <property type="component" value="Unassembled WGS sequence"/>
</dbReference>
<dbReference type="EMBL" id="AABEKY010000002">
    <property type="protein sequence ID" value="EAG9386526.1"/>
    <property type="molecule type" value="Genomic_DNA"/>
</dbReference>
<dbReference type="InterPro" id="IPR039643">
    <property type="entry name" value="DhaM"/>
</dbReference>
<keyword evidence="4 14" id="KW-0808">Transferase</keyword>
<dbReference type="Proteomes" id="UP000840039">
    <property type="component" value="Unassembled WGS sequence"/>
</dbReference>
<dbReference type="EMBL" id="AAAMZD010000002">
    <property type="protein sequence ID" value="EAD3792076.1"/>
    <property type="molecule type" value="Genomic_DNA"/>
</dbReference>
<dbReference type="EMBL" id="AACKDQ010000017">
    <property type="protein sequence ID" value="EAK9317204.1"/>
    <property type="molecule type" value="Genomic_DNA"/>
</dbReference>
<evidence type="ECO:0000313" key="30">
    <source>
        <dbReference type="EMBL" id="EAG9518880.1"/>
    </source>
</evidence>
<dbReference type="EMBL" id="AAAJKI010000011">
    <property type="protein sequence ID" value="EAC6547978.1"/>
    <property type="molecule type" value="Genomic_DNA"/>
</dbReference>
<dbReference type="EMBL" id="AANDSR010000002">
    <property type="protein sequence ID" value="EDN9835709.1"/>
    <property type="molecule type" value="Genomic_DNA"/>
</dbReference>
<dbReference type="EMBL" id="JACAVN010000002">
    <property type="protein sequence ID" value="NYA00904.1"/>
    <property type="molecule type" value="Genomic_DNA"/>
</dbReference>
<dbReference type="EMBL" id="AAHZFY010000013">
    <property type="protein sequence ID" value="ECB9513558.1"/>
    <property type="molecule type" value="Genomic_DNA"/>
</dbReference>
<evidence type="ECO:0000313" key="42">
    <source>
        <dbReference type="EMBL" id="EDN7714457.1"/>
    </source>
</evidence>
<protein>
    <recommendedName>
        <fullName evidence="3">phosphoenolpyruvate--glycerone phosphotransferase</fullName>
        <ecNumber evidence="3">2.7.1.121</ecNumber>
    </recommendedName>
</protein>
<evidence type="ECO:0000313" key="22">
    <source>
        <dbReference type="EMBL" id="EAG2245050.1"/>
    </source>
</evidence>
<dbReference type="Proteomes" id="UP000460224">
    <property type="component" value="Unassembled WGS sequence"/>
</dbReference>
<evidence type="ECO:0000313" key="12">
    <source>
        <dbReference type="EMBL" id="EAD1184386.1"/>
    </source>
</evidence>
<dbReference type="Proteomes" id="UP000489121">
    <property type="component" value="Unassembled WGS sequence"/>
</dbReference>
<evidence type="ECO:0000313" key="87">
    <source>
        <dbReference type="Proteomes" id="UP000525850"/>
    </source>
</evidence>
<evidence type="ECO:0000313" key="101">
    <source>
        <dbReference type="Proteomes" id="UP000844415"/>
    </source>
</evidence>
<dbReference type="Pfam" id="PF03610">
    <property type="entry name" value="EIIA-man"/>
    <property type="match status" value="1"/>
</dbReference>
<dbReference type="Proteomes" id="UP000389283">
    <property type="component" value="Unassembled WGS sequence"/>
</dbReference>
<dbReference type="Proteomes" id="UP000345329">
    <property type="component" value="Unassembled WGS sequence"/>
</dbReference>
<evidence type="ECO:0000313" key="49">
    <source>
        <dbReference type="EMBL" id="HAC0011479.1"/>
    </source>
</evidence>
<dbReference type="EMBL" id="AAAIXK010000004">
    <property type="protein sequence ID" value="EAC5550427.1"/>
    <property type="molecule type" value="Genomic_DNA"/>
</dbReference>
<reference evidence="53 79" key="4">
    <citation type="submission" date="2018-04" db="EMBL/GenBank/DDBJ databases">
        <title>Genome Analysis of a Prevalent Clone of Listeria monocytogenes Sequence Type 87 in China.</title>
        <authorList>
            <person name="Wang Y."/>
        </authorList>
    </citation>
    <scope>NUCLEOTIDE SEQUENCE [LARGE SCALE GENOMIC DNA]</scope>
    <source>
        <strain evidence="53 79">ICDC_LM1523</strain>
    </source>
</reference>
<dbReference type="Proteomes" id="UP000840197">
    <property type="component" value="Unassembled WGS sequence"/>
</dbReference>
<evidence type="ECO:0000313" key="91">
    <source>
        <dbReference type="Proteomes" id="UP000533021"/>
    </source>
</evidence>
<evidence type="ECO:0000259" key="6">
    <source>
        <dbReference type="PROSITE" id="PS51096"/>
    </source>
</evidence>
<dbReference type="EMBL" id="AAAREG010000002">
    <property type="protein sequence ID" value="EAE2353307.1"/>
    <property type="molecule type" value="Genomic_DNA"/>
</dbReference>
<evidence type="ECO:0000313" key="34">
    <source>
        <dbReference type="EMBL" id="EAK8898372.1"/>
    </source>
</evidence>
<reference evidence="56 57" key="2">
    <citation type="journal article" date="2018" name="BMC Genomics">
        <title>Genes significantly associated with lineage II food isolates of Listeria monocytogenes.</title>
        <authorList>
            <person name="Pirone-Davies C."/>
            <person name="Chen Y."/>
            <person name="Pightling A."/>
            <person name="Ryan G."/>
            <person name="Wang Y."/>
            <person name="Yao K."/>
            <person name="Hoffmann M."/>
            <person name="Allard M.W."/>
        </authorList>
    </citation>
    <scope>NUCLEOTIDE SEQUENCE [LARGE SCALE GENOMIC DNA]</scope>
    <source>
        <strain evidence="56 57">PNUSAL000550</strain>
    </source>
</reference>
<accession>A0A0B8REU8</accession>
<dbReference type="Proteomes" id="UP000533021">
    <property type="component" value="Unassembled WGS sequence"/>
</dbReference>
<dbReference type="EMBL" id="DAAIJL010000007">
    <property type="protein sequence ID" value="HAB8557420.1"/>
    <property type="molecule type" value="Genomic_DNA"/>
</dbReference>
<evidence type="ECO:0000313" key="78">
    <source>
        <dbReference type="Proteomes" id="UP000455569"/>
    </source>
</evidence>
<evidence type="ECO:0000313" key="7">
    <source>
        <dbReference type="EMBL" id="EAC4552025.1"/>
    </source>
</evidence>
<dbReference type="EMBL" id="AABAYG010000003">
    <property type="protein sequence ID" value="EAG2245050.1"/>
    <property type="molecule type" value="Genomic_DNA"/>
</dbReference>
<dbReference type="Proteomes" id="UP000393182">
    <property type="component" value="Unassembled WGS sequence"/>
</dbReference>
<evidence type="ECO:0000313" key="32">
    <source>
        <dbReference type="EMBL" id="EAH3293800.1"/>
    </source>
</evidence>
<dbReference type="EMBL" id="AABGHY010000003">
    <property type="protein sequence ID" value="EAH3293800.1"/>
    <property type="molecule type" value="Genomic_DNA"/>
</dbReference>
<dbReference type="EMBL" id="AABFVG010000003">
    <property type="protein sequence ID" value="EAH2281603.1"/>
    <property type="molecule type" value="Genomic_DNA"/>
</dbReference>
<evidence type="ECO:0000313" key="47">
    <source>
        <dbReference type="EMBL" id="HAB8397394.1"/>
    </source>
</evidence>
<dbReference type="Proteomes" id="UP000339309">
    <property type="component" value="Unassembled WGS sequence"/>
</dbReference>
<dbReference type="RefSeq" id="WP_003724997.1">
    <property type="nucleotide sequence ID" value="NC_021824.1"/>
</dbReference>
<evidence type="ECO:0000313" key="35">
    <source>
        <dbReference type="EMBL" id="EAK9317204.1"/>
    </source>
</evidence>
<dbReference type="PROSITE" id="PS51096">
    <property type="entry name" value="PTS_EIIA_TYPE_4"/>
    <property type="match status" value="1"/>
</dbReference>
<dbReference type="Proteomes" id="UP000272537">
    <property type="component" value="Unassembled WGS sequence"/>
</dbReference>
<evidence type="ECO:0000313" key="55">
    <source>
        <dbReference type="EMBL" id="OET50857.1"/>
    </source>
</evidence>
<evidence type="ECO:0000313" key="25">
    <source>
        <dbReference type="EMBL" id="EAG4330775.1"/>
    </source>
</evidence>
<reference evidence="98 99" key="3">
    <citation type="journal article" date="2018" name="Genome Biol.">
        <title>SKESA: strategic k-mer extension for scrupulous assemblies.</title>
        <authorList>
            <person name="Souvorov A."/>
            <person name="Agarwala R."/>
            <person name="Lipman D.J."/>
        </authorList>
    </citation>
    <scope>NUCLEOTIDE SEQUENCE [LARGE SCALE GENOMIC DNA]</scope>
    <source>
        <strain evidence="46">09CEB371LM</strain>
        <strain evidence="52">2017-325981-023-01</strain>
        <strain evidence="48 101">CFIAFB20100120</strain>
        <strain evidence="47 98">CFIAFB20130012</strain>
        <strain evidence="50">CFIAFB20170037</strain>
        <strain evidence="49 99">CFIAFB20170045</strain>
        <strain evidence="51 100">DMG1500109</strain>
    </source>
</reference>
<evidence type="ECO:0000313" key="85">
    <source>
        <dbReference type="Proteomes" id="UP000489121"/>
    </source>
</evidence>
<dbReference type="Proteomes" id="UP000467347">
    <property type="component" value="Unassembled WGS sequence"/>
</dbReference>
<dbReference type="InterPro" id="IPR012844">
    <property type="entry name" value="DhaM_N"/>
</dbReference>
<dbReference type="AlphaFoldDB" id="A0A0B8REU8"/>
<evidence type="ECO:0000313" key="71">
    <source>
        <dbReference type="Proteomes" id="UP000379076"/>
    </source>
</evidence>
<evidence type="ECO:0000313" key="68">
    <source>
        <dbReference type="Proteomes" id="UP000365297"/>
    </source>
</evidence>
<evidence type="ECO:0000313" key="19">
    <source>
        <dbReference type="EMBL" id="EAG0866513.1"/>
    </source>
</evidence>
<sequence>MAKPYGVVIISHSKDVAKGVHDIIKEIAPDVSITHAGGTEDGRIGTSFDAVNEAIESNEANKVYTFYDLGSAKMNIETVEEISEKEIILFNAPILEGAYATAAQVQMDEKPEVIAANLKTIEIK</sequence>
<dbReference type="Proteomes" id="UP000843503">
    <property type="component" value="Unassembled WGS sequence"/>
</dbReference>
<dbReference type="EMBL" id="DABJAN010000003">
    <property type="protein sequence ID" value="HAJ9593366.1"/>
    <property type="molecule type" value="Genomic_DNA"/>
</dbReference>
<dbReference type="Proteomes" id="UP000358545">
    <property type="component" value="Unassembled WGS sequence"/>
</dbReference>
<dbReference type="GO" id="GO:0016020">
    <property type="term" value="C:membrane"/>
    <property type="evidence" value="ECO:0007669"/>
    <property type="project" value="InterPro"/>
</dbReference>
<evidence type="ECO:0000313" key="31">
    <source>
        <dbReference type="EMBL" id="EAH2281603.1"/>
    </source>
</evidence>
<evidence type="ECO:0000313" key="38">
    <source>
        <dbReference type="EMBL" id="ECC1555293.1"/>
    </source>
</evidence>
<dbReference type="Proteomes" id="UP000365297">
    <property type="component" value="Unassembled WGS sequence"/>
</dbReference>
<evidence type="ECO:0000313" key="73">
    <source>
        <dbReference type="Proteomes" id="UP000398321"/>
    </source>
</evidence>
<keyword evidence="14" id="KW-0418">Kinase</keyword>
<dbReference type="Proteomes" id="UP000376505">
    <property type="component" value="Unassembled WGS sequence"/>
</dbReference>
<evidence type="ECO:0000313" key="60">
    <source>
        <dbReference type="Proteomes" id="UP000337746"/>
    </source>
</evidence>
<dbReference type="EMBL" id="AAALRN010000002">
    <property type="protein sequence ID" value="EAD1184386.1"/>
    <property type="molecule type" value="Genomic_DNA"/>
</dbReference>
<feature type="domain" description="PTS EIIA type-4" evidence="6">
    <location>
        <begin position="4"/>
        <end position="124"/>
    </location>
</feature>
<dbReference type="Proteomes" id="UP000344343">
    <property type="component" value="Unassembled WGS sequence"/>
</dbReference>
<evidence type="ECO:0000313" key="16">
    <source>
        <dbReference type="EMBL" id="EAE1338976.1"/>
    </source>
</evidence>
<dbReference type="Proteomes" id="UP000528151">
    <property type="component" value="Unassembled WGS sequence"/>
</dbReference>
<evidence type="ECO:0000313" key="54">
    <source>
        <dbReference type="EMBL" id="NYA00904.1"/>
    </source>
</evidence>
<dbReference type="EMBL" id="AABBHO010000003">
    <property type="protein sequence ID" value="EAG2996005.1"/>
    <property type="molecule type" value="Genomic_DNA"/>
</dbReference>
<evidence type="ECO:0000313" key="53">
    <source>
        <dbReference type="EMBL" id="KAA9448254.1"/>
    </source>
</evidence>
<evidence type="ECO:0000256" key="5">
    <source>
        <dbReference type="ARBA" id="ARBA00046577"/>
    </source>
</evidence>
<dbReference type="EMBL" id="AAASLB010000003">
    <property type="protein sequence ID" value="EAE4941693.1"/>
    <property type="molecule type" value="Genomic_DNA"/>
</dbReference>
<dbReference type="EMBL" id="DAAIHR010000002">
    <property type="protein sequence ID" value="HAB8397394.1"/>
    <property type="molecule type" value="Genomic_DNA"/>
</dbReference>
<evidence type="ECO:0000313" key="95">
    <source>
        <dbReference type="Proteomes" id="UP000548278"/>
    </source>
</evidence>
<dbReference type="Proteomes" id="UP000530452">
    <property type="component" value="Unassembled WGS sequence"/>
</dbReference>
<evidence type="ECO:0000313" key="76">
    <source>
        <dbReference type="Proteomes" id="UP000423131"/>
    </source>
</evidence>
<dbReference type="EMBL" id="AAAJWF010000003">
    <property type="protein sequence ID" value="EAC7480184.1"/>
    <property type="molecule type" value="Genomic_DNA"/>
</dbReference>
<evidence type="ECO:0000313" key="44">
    <source>
        <dbReference type="EMBL" id="EDO0984488.1"/>
    </source>
</evidence>
<dbReference type="Proteomes" id="UP000548278">
    <property type="component" value="Unassembled WGS sequence"/>
</dbReference>
<dbReference type="Proteomes" id="UP000354255">
    <property type="component" value="Unassembled WGS sequence"/>
</dbReference>
<dbReference type="EMBL" id="AAIAJJ010000001">
    <property type="protein sequence ID" value="ECC1555293.1"/>
    <property type="molecule type" value="Genomic_DNA"/>
</dbReference>
<evidence type="ECO:0000313" key="9">
    <source>
        <dbReference type="EMBL" id="EAC6547978.1"/>
    </source>
</evidence>